<reference evidence="2" key="1">
    <citation type="submission" date="2020-08" db="EMBL/GenBank/DDBJ databases">
        <title>Multicomponent nature underlies the extraordinary mechanical properties of spider dragline silk.</title>
        <authorList>
            <person name="Kono N."/>
            <person name="Nakamura H."/>
            <person name="Mori M."/>
            <person name="Yoshida Y."/>
            <person name="Ohtoshi R."/>
            <person name="Malay A.D."/>
            <person name="Moran D.A.P."/>
            <person name="Tomita M."/>
            <person name="Numata K."/>
            <person name="Arakawa K."/>
        </authorList>
    </citation>
    <scope>NUCLEOTIDE SEQUENCE</scope>
</reference>
<comment type="caution">
    <text evidence="2">The sequence shown here is derived from an EMBL/GenBank/DDBJ whole genome shotgun (WGS) entry which is preliminary data.</text>
</comment>
<organism evidence="2 3">
    <name type="scientific">Nephila pilipes</name>
    <name type="common">Giant wood spider</name>
    <name type="synonym">Nephila maculata</name>
    <dbReference type="NCBI Taxonomy" id="299642"/>
    <lineage>
        <taxon>Eukaryota</taxon>
        <taxon>Metazoa</taxon>
        <taxon>Ecdysozoa</taxon>
        <taxon>Arthropoda</taxon>
        <taxon>Chelicerata</taxon>
        <taxon>Arachnida</taxon>
        <taxon>Araneae</taxon>
        <taxon>Araneomorphae</taxon>
        <taxon>Entelegynae</taxon>
        <taxon>Araneoidea</taxon>
        <taxon>Nephilidae</taxon>
        <taxon>Nephila</taxon>
    </lineage>
</organism>
<protein>
    <submittedName>
        <fullName evidence="2">Uncharacterized protein</fullName>
    </submittedName>
</protein>
<feature type="region of interest" description="Disordered" evidence="1">
    <location>
        <begin position="1"/>
        <end position="24"/>
    </location>
</feature>
<dbReference type="AlphaFoldDB" id="A0A8X6NCD5"/>
<dbReference type="Proteomes" id="UP000887013">
    <property type="component" value="Unassembled WGS sequence"/>
</dbReference>
<name>A0A8X6NCD5_NEPPI</name>
<proteinExistence type="predicted"/>
<gene>
    <name evidence="2" type="ORF">NPIL_320731</name>
</gene>
<dbReference type="EMBL" id="BMAW01056432">
    <property type="protein sequence ID" value="GFT05832.1"/>
    <property type="molecule type" value="Genomic_DNA"/>
</dbReference>
<evidence type="ECO:0000256" key="1">
    <source>
        <dbReference type="SAM" id="MobiDB-lite"/>
    </source>
</evidence>
<accession>A0A8X6NCD5</accession>
<keyword evidence="3" id="KW-1185">Reference proteome</keyword>
<evidence type="ECO:0000313" key="3">
    <source>
        <dbReference type="Proteomes" id="UP000887013"/>
    </source>
</evidence>
<evidence type="ECO:0000313" key="2">
    <source>
        <dbReference type="EMBL" id="GFT05832.1"/>
    </source>
</evidence>
<sequence>MARTKQSKKPGTMPRLTDSSAEVLTNIKDTESECDLVAMEEEEISEPIQSEDQMKCKEIQEISRALANATGSQMHYENCIALTAKFPNSDFEEKLEINKMEFEKAQVKTAEIQGKLDLFLPCPVQNCPNHLKITKKRDLEQNNGEK</sequence>